<protein>
    <recommendedName>
        <fullName evidence="2">Genetic suppressor element-like domain-containing protein</fullName>
    </recommendedName>
</protein>
<gene>
    <name evidence="3" type="ORF">GOODEAATRI_002678</name>
</gene>
<dbReference type="InterPro" id="IPR042337">
    <property type="entry name" value="GSE1"/>
</dbReference>
<reference evidence="3 4" key="1">
    <citation type="submission" date="2021-06" db="EMBL/GenBank/DDBJ databases">
        <authorList>
            <person name="Palmer J.M."/>
        </authorList>
    </citation>
    <scope>NUCLEOTIDE SEQUENCE [LARGE SCALE GENOMIC DNA]</scope>
    <source>
        <strain evidence="3 4">GA_2019</strain>
        <tissue evidence="3">Muscle</tissue>
    </source>
</reference>
<feature type="region of interest" description="Disordered" evidence="1">
    <location>
        <begin position="52"/>
        <end position="73"/>
    </location>
</feature>
<dbReference type="PANTHER" id="PTHR17608">
    <property type="entry name" value="GENETIC SUPPRESSOR ELEMENT 1"/>
    <property type="match status" value="1"/>
</dbReference>
<accession>A0ABV0NR66</accession>
<dbReference type="PANTHER" id="PTHR17608:SF4">
    <property type="entry name" value="GENETIC SUPPRESSOR ELEMENT 1"/>
    <property type="match status" value="1"/>
</dbReference>
<proteinExistence type="predicted"/>
<dbReference type="EMBL" id="JAHRIO010050072">
    <property type="protein sequence ID" value="MEQ2173926.1"/>
    <property type="molecule type" value="Genomic_DNA"/>
</dbReference>
<feature type="compositionally biased region" description="Basic and acidic residues" evidence="1">
    <location>
        <begin position="269"/>
        <end position="299"/>
    </location>
</feature>
<feature type="compositionally biased region" description="Polar residues" evidence="1">
    <location>
        <begin position="658"/>
        <end position="669"/>
    </location>
</feature>
<feature type="region of interest" description="Disordered" evidence="1">
    <location>
        <begin position="1"/>
        <end position="20"/>
    </location>
</feature>
<feature type="region of interest" description="Disordered" evidence="1">
    <location>
        <begin position="508"/>
        <end position="535"/>
    </location>
</feature>
<evidence type="ECO:0000259" key="2">
    <source>
        <dbReference type="Pfam" id="PF12540"/>
    </source>
</evidence>
<feature type="domain" description="Genetic suppressor element-like" evidence="2">
    <location>
        <begin position="480"/>
        <end position="518"/>
    </location>
</feature>
<evidence type="ECO:0000313" key="4">
    <source>
        <dbReference type="Proteomes" id="UP001476798"/>
    </source>
</evidence>
<dbReference type="InterPro" id="IPR022207">
    <property type="entry name" value="GSE-like"/>
</dbReference>
<feature type="region of interest" description="Disordered" evidence="1">
    <location>
        <begin position="555"/>
        <end position="682"/>
    </location>
</feature>
<feature type="compositionally biased region" description="Basic and acidic residues" evidence="1">
    <location>
        <begin position="524"/>
        <end position="535"/>
    </location>
</feature>
<feature type="compositionally biased region" description="Acidic residues" evidence="1">
    <location>
        <begin position="508"/>
        <end position="518"/>
    </location>
</feature>
<dbReference type="Pfam" id="PF12540">
    <property type="entry name" value="DUF3736"/>
    <property type="match status" value="1"/>
</dbReference>
<evidence type="ECO:0000313" key="3">
    <source>
        <dbReference type="EMBL" id="MEQ2173926.1"/>
    </source>
</evidence>
<dbReference type="Proteomes" id="UP001476798">
    <property type="component" value="Unassembled WGS sequence"/>
</dbReference>
<name>A0ABV0NR66_9TELE</name>
<comment type="caution">
    <text evidence="3">The sequence shown here is derived from an EMBL/GenBank/DDBJ whole genome shotgun (WGS) entry which is preliminary data.</text>
</comment>
<keyword evidence="4" id="KW-1185">Reference proteome</keyword>
<evidence type="ECO:0000256" key="1">
    <source>
        <dbReference type="SAM" id="MobiDB-lite"/>
    </source>
</evidence>
<feature type="compositionally biased region" description="Low complexity" evidence="1">
    <location>
        <begin position="573"/>
        <end position="586"/>
    </location>
</feature>
<feature type="compositionally biased region" description="Pro residues" evidence="1">
    <location>
        <begin position="305"/>
        <end position="318"/>
    </location>
</feature>
<feature type="region of interest" description="Disordered" evidence="1">
    <location>
        <begin position="269"/>
        <end position="369"/>
    </location>
</feature>
<sequence length="682" mass="75048">MISTATRTTATVSPLTPSPLNGSIVANGSPAAQSAHSGFAAALRKLAKQAEEPRGPVLVPPVGHSVPNTPPVVTIAPTKTSNGLWRSEGRQGAQRLIYWVQELPTPPAHCLYCLILICPADSGPRGASRERLGAEGSFSQEKGGPSVPAHLLGNPYAFGLTPGAVMQDSRMDDPFCLSALRSPFYPLPTGGALPPIHPSAPHHHVSGLISNHGLYMGSGAVGTGLSASMITQRANEEERWLARQRRLRQEKEDRQSQVSEFRQQVLEQHLDLSRPADAPDHRTDSHRSMQNHHEPGSREHHPHLGAPPPLISPKPPQPSREHHPPPPTTLWNPASLIETASESRRNHEPSGMGHYELSRGPSGPSKYEDGMRRRDMAAMEKYPPIRAPLVIPEHSTFLADLEKSTQSFLSQQRASMSLPSQYEMEGSLKINAGLKNLQGHPVHSRHGQGLGMIAGSGIGPVTAQGMGPDTLLIYDEFLQQHRRPVSKLDLEEKKRREAREKGYYYELDDSYDESDEEELSTRFTPEEMDRAPELEDKKRFLTMFKLSHITVEERKAFTQPSSESEDHHNVRQHSPPSHCPASPSGHLKPLGDTLRPKPPLSPAVYRGTGEGSISKRNSSLLNSLRPPLSLQAKEGPHSVNGRTKPWDSFTPEEFAQQFHESVLQSTQKALQKHKGNKIPVQK</sequence>
<feature type="compositionally biased region" description="Low complexity" evidence="1">
    <location>
        <begin position="616"/>
        <end position="630"/>
    </location>
</feature>
<organism evidence="3 4">
    <name type="scientific">Goodea atripinnis</name>
    <dbReference type="NCBI Taxonomy" id="208336"/>
    <lineage>
        <taxon>Eukaryota</taxon>
        <taxon>Metazoa</taxon>
        <taxon>Chordata</taxon>
        <taxon>Craniata</taxon>
        <taxon>Vertebrata</taxon>
        <taxon>Euteleostomi</taxon>
        <taxon>Actinopterygii</taxon>
        <taxon>Neopterygii</taxon>
        <taxon>Teleostei</taxon>
        <taxon>Neoteleostei</taxon>
        <taxon>Acanthomorphata</taxon>
        <taxon>Ovalentaria</taxon>
        <taxon>Atherinomorphae</taxon>
        <taxon>Cyprinodontiformes</taxon>
        <taxon>Goodeidae</taxon>
        <taxon>Goodea</taxon>
    </lineage>
</organism>